<dbReference type="InterPro" id="IPR025552">
    <property type="entry name" value="YkyB"/>
</dbReference>
<protein>
    <submittedName>
        <fullName evidence="1">Uncharacterized protein</fullName>
    </submittedName>
</protein>
<proteinExistence type="predicted"/>
<gene>
    <name evidence="1" type="ORF">B0537_05825</name>
</gene>
<dbReference type="OrthoDB" id="2875474at2"/>
<dbReference type="KEGG" id="dfg:B0537_05825"/>
<reference evidence="1 2" key="1">
    <citation type="journal article" date="2016" name="Int. J. Syst. Evol. Microbiol.">
        <title>Desulfotomaculum ferrireducens sp. nov., a moderately thermophilic sulfate-reducing and dissimilatory Fe(III)-reducing bacterium isolated from compost.</title>
        <authorList>
            <person name="Yang G."/>
            <person name="Guo J."/>
            <person name="Zhuang L."/>
            <person name="Yuan Y."/>
            <person name="Zhou S."/>
        </authorList>
    </citation>
    <scope>NUCLEOTIDE SEQUENCE [LARGE SCALE GENOMIC DNA]</scope>
    <source>
        <strain evidence="1 2">GSS09</strain>
    </source>
</reference>
<evidence type="ECO:0000313" key="1">
    <source>
        <dbReference type="EMBL" id="AQS58645.1"/>
    </source>
</evidence>
<sequence length="217" mass="25349">MLQYKRWSEVPGYLMNKSQLERLGLQPKHADAPDGIINYYSDGYYKREHLYDVERCVPIENFQISIEHIEMNTENLAEALYIINKFAKRKRDTKKDHYLQGNYALVKSLKNKEHELYQLKSQVLAKLLSEGRAEILGIHKQIINTKEKREVINHLLLIQVGEHTFHRPAKAKDIKKYPFLGEIDIISAEKESTSLTFLEAVKLLEKYLASNQLHKGN</sequence>
<keyword evidence="2" id="KW-1185">Reference proteome</keyword>
<name>A0A1S6IV45_9FIRM</name>
<dbReference type="RefSeq" id="WP_077713595.1">
    <property type="nucleotide sequence ID" value="NZ_CP019698.1"/>
</dbReference>
<dbReference type="AlphaFoldDB" id="A0A1S6IV45"/>
<dbReference type="Pfam" id="PF14177">
    <property type="entry name" value="YkyB"/>
    <property type="match status" value="1"/>
</dbReference>
<dbReference type="EMBL" id="CP019698">
    <property type="protein sequence ID" value="AQS58645.1"/>
    <property type="molecule type" value="Genomic_DNA"/>
</dbReference>
<organism evidence="1 2">
    <name type="scientific">Desulforamulus ferrireducens</name>
    <dbReference type="NCBI Taxonomy" id="1833852"/>
    <lineage>
        <taxon>Bacteria</taxon>
        <taxon>Bacillati</taxon>
        <taxon>Bacillota</taxon>
        <taxon>Clostridia</taxon>
        <taxon>Eubacteriales</taxon>
        <taxon>Peptococcaceae</taxon>
        <taxon>Desulforamulus</taxon>
    </lineage>
</organism>
<accession>A0A1S6IV45</accession>
<dbReference type="Proteomes" id="UP000189464">
    <property type="component" value="Chromosome"/>
</dbReference>
<evidence type="ECO:0000313" key="2">
    <source>
        <dbReference type="Proteomes" id="UP000189464"/>
    </source>
</evidence>
<dbReference type="STRING" id="1833852.B0537_05825"/>